<feature type="region of interest" description="Disordered" evidence="1">
    <location>
        <begin position="74"/>
        <end position="111"/>
    </location>
</feature>
<evidence type="ECO:0000313" key="4">
    <source>
        <dbReference type="Proteomes" id="UP001198862"/>
    </source>
</evidence>
<organism evidence="3 4">
    <name type="scientific">Reyranella aquatilis</name>
    <dbReference type="NCBI Taxonomy" id="2035356"/>
    <lineage>
        <taxon>Bacteria</taxon>
        <taxon>Pseudomonadati</taxon>
        <taxon>Pseudomonadota</taxon>
        <taxon>Alphaproteobacteria</taxon>
        <taxon>Hyphomicrobiales</taxon>
        <taxon>Reyranellaceae</taxon>
        <taxon>Reyranella</taxon>
    </lineage>
</organism>
<name>A0ABS8KZP7_9HYPH</name>
<evidence type="ECO:0008006" key="5">
    <source>
        <dbReference type="Google" id="ProtNLM"/>
    </source>
</evidence>
<evidence type="ECO:0000256" key="1">
    <source>
        <dbReference type="SAM" id="MobiDB-lite"/>
    </source>
</evidence>
<evidence type="ECO:0000313" key="3">
    <source>
        <dbReference type="EMBL" id="MCC8431579.1"/>
    </source>
</evidence>
<protein>
    <recommendedName>
        <fullName evidence="5">Lipoprotein</fullName>
    </recommendedName>
</protein>
<accession>A0ABS8KZP7</accession>
<evidence type="ECO:0000256" key="2">
    <source>
        <dbReference type="SAM" id="SignalP"/>
    </source>
</evidence>
<keyword evidence="2" id="KW-0732">Signal</keyword>
<feature type="signal peptide" evidence="2">
    <location>
        <begin position="1"/>
        <end position="20"/>
    </location>
</feature>
<dbReference type="EMBL" id="JAJISD010000010">
    <property type="protein sequence ID" value="MCC8431579.1"/>
    <property type="molecule type" value="Genomic_DNA"/>
</dbReference>
<dbReference type="Proteomes" id="UP001198862">
    <property type="component" value="Unassembled WGS sequence"/>
</dbReference>
<sequence>MNKLKFVMAAGLLAATAACTQTGYDNSYAYNNGYNTRPVYNNGYYAAQPAYSGNYYAYNNNSAYYRNGYNTNSRYSYQGRRGPNGDYDRDGVPNRRDIDANGDQIPDVFQR</sequence>
<comment type="caution">
    <text evidence="3">The sequence shown here is derived from an EMBL/GenBank/DDBJ whole genome shotgun (WGS) entry which is preliminary data.</text>
</comment>
<feature type="compositionally biased region" description="Basic and acidic residues" evidence="1">
    <location>
        <begin position="86"/>
        <end position="99"/>
    </location>
</feature>
<dbReference type="PROSITE" id="PS51257">
    <property type="entry name" value="PROKAR_LIPOPROTEIN"/>
    <property type="match status" value="1"/>
</dbReference>
<gene>
    <name evidence="3" type="ORF">LJ725_21610</name>
</gene>
<proteinExistence type="predicted"/>
<feature type="chain" id="PRO_5047134628" description="Lipoprotein" evidence="2">
    <location>
        <begin position="21"/>
        <end position="111"/>
    </location>
</feature>
<reference evidence="3 4" key="1">
    <citation type="submission" date="2021-11" db="EMBL/GenBank/DDBJ databases">
        <authorList>
            <person name="Lee D.-H."/>
            <person name="Kim S.-B."/>
        </authorList>
    </citation>
    <scope>NUCLEOTIDE SEQUENCE [LARGE SCALE GENOMIC DNA]</scope>
    <source>
        <strain evidence="3 4">KCTC 52223</strain>
    </source>
</reference>
<keyword evidence="4" id="KW-1185">Reference proteome</keyword>
<dbReference type="RefSeq" id="WP_230552946.1">
    <property type="nucleotide sequence ID" value="NZ_JAJISD010000010.1"/>
</dbReference>